<evidence type="ECO:0000313" key="1">
    <source>
        <dbReference type="EMBL" id="UOL48128.1"/>
    </source>
</evidence>
<accession>A0A9Y1CBR8</accession>
<dbReference type="Proteomes" id="UP001218704">
    <property type="component" value="Segment"/>
</dbReference>
<evidence type="ECO:0000313" key="2">
    <source>
        <dbReference type="Proteomes" id="UP001218704"/>
    </source>
</evidence>
<reference evidence="1 2" key="1">
    <citation type="submission" date="2022-02" db="EMBL/GenBank/DDBJ databases">
        <authorList>
            <person name="Akremi I."/>
            <person name="Wagemans J."/>
        </authorList>
    </citation>
    <scope>NUCLEOTIDE SEQUENCE [LARGE SCALE GENOMIC DNA]</scope>
</reference>
<gene>
    <name evidence="1" type="ORF">vBPaerPsIn_100</name>
</gene>
<proteinExistence type="predicted"/>
<keyword evidence="2" id="KW-1185">Reference proteome</keyword>
<organism evidence="1 2">
    <name type="scientific">Pseudomonas phage vB_Paer_PsIn</name>
    <dbReference type="NCBI Taxonomy" id="2924907"/>
    <lineage>
        <taxon>Viruses</taxon>
        <taxon>Duplodnaviria</taxon>
        <taxon>Heunggongvirae</taxon>
        <taxon>Uroviricota</taxon>
        <taxon>Caudoviricetes</taxon>
        <taxon>Vandenendeviridae</taxon>
        <taxon>Skurskavirinae</taxon>
        <taxon>Pakpunavirus</taxon>
        <taxon>Pakpunavirus PsIn</taxon>
    </lineage>
</organism>
<dbReference type="EMBL" id="OM870970">
    <property type="protein sequence ID" value="UOL48128.1"/>
    <property type="molecule type" value="Genomic_DNA"/>
</dbReference>
<name>A0A9Y1CBR8_9CAUD</name>
<sequence length="67" mass="7609">MTVHFVNILFMAQVLQLQLECQHKFQAPPVFISGARLPACVARMPMIIHKPEKKTSKNIEKNLHKAG</sequence>
<protein>
    <submittedName>
        <fullName evidence="1">Uncharacterized protein</fullName>
    </submittedName>
</protein>